<reference evidence="3" key="1">
    <citation type="submission" date="2018-03" db="EMBL/GenBank/DDBJ databases">
        <authorList>
            <person name="Blom J."/>
        </authorList>
    </citation>
    <scope>NUCLEOTIDE SEQUENCE [LARGE SCALE GENOMIC DNA]</scope>
    <source>
        <strain evidence="3">KPC-SM-21</strain>
    </source>
</reference>
<proteinExistence type="predicted"/>
<organism evidence="2 3">
    <name type="scientific">Acinetobacter stercoris</name>
    <dbReference type="NCBI Taxonomy" id="2126983"/>
    <lineage>
        <taxon>Bacteria</taxon>
        <taxon>Pseudomonadati</taxon>
        <taxon>Pseudomonadota</taxon>
        <taxon>Gammaproteobacteria</taxon>
        <taxon>Moraxellales</taxon>
        <taxon>Moraxellaceae</taxon>
        <taxon>Acinetobacter</taxon>
    </lineage>
</organism>
<dbReference type="AlphaFoldDB" id="A0A2U3N451"/>
<keyword evidence="1" id="KW-0472">Membrane</keyword>
<keyword evidence="3" id="KW-1185">Reference proteome</keyword>
<keyword evidence="1" id="KW-0812">Transmembrane</keyword>
<dbReference type="Proteomes" id="UP000245974">
    <property type="component" value="Unassembled WGS sequence"/>
</dbReference>
<dbReference type="EMBL" id="OOGT01000293">
    <property type="protein sequence ID" value="SPL72432.1"/>
    <property type="molecule type" value="Genomic_DNA"/>
</dbReference>
<protein>
    <submittedName>
        <fullName evidence="2">Uncharacterized protein</fullName>
    </submittedName>
</protein>
<sequence length="72" mass="8193">MAMRPDVRRHTIVIIAFALIQWGFVMYILNHQLFGLTTPQRILVFCLSCFGGAFLIFGGLIYMVIKGNSDKK</sequence>
<feature type="transmembrane region" description="Helical" evidence="1">
    <location>
        <begin position="42"/>
        <end position="65"/>
    </location>
</feature>
<keyword evidence="1" id="KW-1133">Transmembrane helix</keyword>
<evidence type="ECO:0000313" key="2">
    <source>
        <dbReference type="EMBL" id="SPL72432.1"/>
    </source>
</evidence>
<evidence type="ECO:0000256" key="1">
    <source>
        <dbReference type="SAM" id="Phobius"/>
    </source>
</evidence>
<feature type="transmembrane region" description="Helical" evidence="1">
    <location>
        <begin position="12"/>
        <end position="30"/>
    </location>
</feature>
<dbReference type="RefSeq" id="WP_121975822.1">
    <property type="nucleotide sequence ID" value="NZ_OOGT01000293.1"/>
</dbReference>
<accession>A0A2U3N451</accession>
<gene>
    <name evidence="2" type="ORF">KPC_3610</name>
</gene>
<dbReference type="InParanoid" id="A0A2U3N451"/>
<evidence type="ECO:0000313" key="3">
    <source>
        <dbReference type="Proteomes" id="UP000245974"/>
    </source>
</evidence>
<dbReference type="OrthoDB" id="6705108at2"/>
<name>A0A2U3N451_9GAMM</name>